<gene>
    <name evidence="2" type="ORF">SAMN04488118_107119</name>
</gene>
<dbReference type="AlphaFoldDB" id="A0A1G5R1V4"/>
<accession>A0A1G5R1V4</accession>
<reference evidence="2 3" key="1">
    <citation type="submission" date="2016-10" db="EMBL/GenBank/DDBJ databases">
        <authorList>
            <person name="de Groot N.N."/>
        </authorList>
    </citation>
    <scope>NUCLEOTIDE SEQUENCE [LARGE SCALE GENOMIC DNA]</scope>
    <source>
        <strain evidence="2 3">U95</strain>
    </source>
</reference>
<dbReference type="RefSeq" id="WP_090219400.1">
    <property type="nucleotide sequence ID" value="NZ_FMWG01000007.1"/>
</dbReference>
<sequence>MNWTCPYCHHAQVVTKETAATINEGFTTIKTDLGHIGLYAEAIVCANPDCNKATVSASIVAGHFSPSTRKVYISHSDFRTHHKMQLLPESLAKPQPEYIPQPLREDYIEACRIRDLSPKASATLARRCLQGMIRDFCGISEGTLFKEIQALHERVVEGNAPKGVSEDSVEAIDHIRKIGNIGAHMGKDINVIIDVEPEEAQVLIELIETLFDEWYVARQKREDRIARVKAIADEKAGQKLISQR</sequence>
<dbReference type="InterPro" id="IPR025285">
    <property type="entry name" value="DUF4145"/>
</dbReference>
<feature type="domain" description="DUF4145" evidence="1">
    <location>
        <begin position="109"/>
        <end position="207"/>
    </location>
</feature>
<evidence type="ECO:0000313" key="3">
    <source>
        <dbReference type="Proteomes" id="UP000198767"/>
    </source>
</evidence>
<evidence type="ECO:0000259" key="1">
    <source>
        <dbReference type="Pfam" id="PF13643"/>
    </source>
</evidence>
<evidence type="ECO:0000313" key="2">
    <source>
        <dbReference type="EMBL" id="SCZ67790.1"/>
    </source>
</evidence>
<dbReference type="Proteomes" id="UP000198767">
    <property type="component" value="Unassembled WGS sequence"/>
</dbReference>
<dbReference type="STRING" id="1156985.SAMN04488118_107119"/>
<proteinExistence type="predicted"/>
<dbReference type="OrthoDB" id="9808624at2"/>
<protein>
    <recommendedName>
        <fullName evidence="1">DUF4145 domain-containing protein</fullName>
    </recommendedName>
</protein>
<dbReference type="EMBL" id="FMWG01000007">
    <property type="protein sequence ID" value="SCZ67790.1"/>
    <property type="molecule type" value="Genomic_DNA"/>
</dbReference>
<organism evidence="2 3">
    <name type="scientific">Epibacterium ulvae</name>
    <dbReference type="NCBI Taxonomy" id="1156985"/>
    <lineage>
        <taxon>Bacteria</taxon>
        <taxon>Pseudomonadati</taxon>
        <taxon>Pseudomonadota</taxon>
        <taxon>Alphaproteobacteria</taxon>
        <taxon>Rhodobacterales</taxon>
        <taxon>Roseobacteraceae</taxon>
        <taxon>Epibacterium</taxon>
    </lineage>
</organism>
<dbReference type="Pfam" id="PF13643">
    <property type="entry name" value="DUF4145"/>
    <property type="match status" value="1"/>
</dbReference>
<name>A0A1G5R1V4_9RHOB</name>
<keyword evidence="3" id="KW-1185">Reference proteome</keyword>